<accession>A0ABU9ECT1</accession>
<evidence type="ECO:0000313" key="20">
    <source>
        <dbReference type="Proteomes" id="UP001484239"/>
    </source>
</evidence>
<name>A0ABU9ECT1_9BACT</name>
<evidence type="ECO:0000256" key="2">
    <source>
        <dbReference type="ARBA" id="ARBA00005582"/>
    </source>
</evidence>
<evidence type="ECO:0000256" key="16">
    <source>
        <dbReference type="ARBA" id="ARBA00042798"/>
    </source>
</evidence>
<keyword evidence="5" id="KW-0479">Metal-binding</keyword>
<evidence type="ECO:0000256" key="13">
    <source>
        <dbReference type="ARBA" id="ARBA00040794"/>
    </source>
</evidence>
<keyword evidence="20" id="KW-1185">Reference proteome</keyword>
<evidence type="ECO:0000313" key="19">
    <source>
        <dbReference type="EMBL" id="MEK9502545.1"/>
    </source>
</evidence>
<dbReference type="PROSITE" id="PS00893">
    <property type="entry name" value="NUDIX_BOX"/>
    <property type="match status" value="1"/>
</dbReference>
<evidence type="ECO:0000256" key="9">
    <source>
        <dbReference type="ARBA" id="ARBA00023204"/>
    </source>
</evidence>
<dbReference type="InterPro" id="IPR047127">
    <property type="entry name" value="MutT-like"/>
</dbReference>
<reference evidence="19 20" key="1">
    <citation type="submission" date="2024-02" db="EMBL/GenBank/DDBJ databases">
        <title>A novel Gemmatimonadota bacterium.</title>
        <authorList>
            <person name="Du Z.-J."/>
            <person name="Ye Y.-Q."/>
        </authorList>
    </citation>
    <scope>NUCLEOTIDE SEQUENCE [LARGE SCALE GENOMIC DNA]</scope>
    <source>
        <strain evidence="19 20">DH-20</strain>
    </source>
</reference>
<keyword evidence="7 17" id="KW-0378">Hydrolase</keyword>
<dbReference type="PROSITE" id="PS51462">
    <property type="entry name" value="NUDIX"/>
    <property type="match status" value="1"/>
</dbReference>
<keyword evidence="6" id="KW-0227">DNA damage</keyword>
<comment type="similarity">
    <text evidence="2 17">Belongs to the Nudix hydrolase family.</text>
</comment>
<dbReference type="Pfam" id="PF00293">
    <property type="entry name" value="NUDIX"/>
    <property type="match status" value="1"/>
</dbReference>
<evidence type="ECO:0000259" key="18">
    <source>
        <dbReference type="PROSITE" id="PS51462"/>
    </source>
</evidence>
<dbReference type="PANTHER" id="PTHR47707:SF1">
    <property type="entry name" value="NUDIX HYDROLASE FAMILY PROTEIN"/>
    <property type="match status" value="1"/>
</dbReference>
<comment type="catalytic activity">
    <reaction evidence="10">
        <text>8-oxo-dGTP + H2O = 8-oxo-dGMP + diphosphate + H(+)</text>
        <dbReference type="Rhea" id="RHEA:31575"/>
        <dbReference type="ChEBI" id="CHEBI:15377"/>
        <dbReference type="ChEBI" id="CHEBI:15378"/>
        <dbReference type="ChEBI" id="CHEBI:33019"/>
        <dbReference type="ChEBI" id="CHEBI:63224"/>
        <dbReference type="ChEBI" id="CHEBI:77896"/>
        <dbReference type="EC" id="3.6.1.55"/>
    </reaction>
</comment>
<evidence type="ECO:0000256" key="6">
    <source>
        <dbReference type="ARBA" id="ARBA00022763"/>
    </source>
</evidence>
<comment type="catalytic activity">
    <reaction evidence="11">
        <text>8-oxo-GTP + H2O = 8-oxo-GMP + diphosphate + H(+)</text>
        <dbReference type="Rhea" id="RHEA:67616"/>
        <dbReference type="ChEBI" id="CHEBI:15377"/>
        <dbReference type="ChEBI" id="CHEBI:15378"/>
        <dbReference type="ChEBI" id="CHEBI:33019"/>
        <dbReference type="ChEBI" id="CHEBI:143553"/>
        <dbReference type="ChEBI" id="CHEBI:145694"/>
    </reaction>
</comment>
<organism evidence="19 20">
    <name type="scientific">Gaopeijia maritima</name>
    <dbReference type="NCBI Taxonomy" id="3119007"/>
    <lineage>
        <taxon>Bacteria</taxon>
        <taxon>Pseudomonadati</taxon>
        <taxon>Gemmatimonadota</taxon>
        <taxon>Longimicrobiia</taxon>
        <taxon>Gaopeijiales</taxon>
        <taxon>Gaopeijiaceae</taxon>
        <taxon>Gaopeijia</taxon>
    </lineage>
</organism>
<evidence type="ECO:0000256" key="14">
    <source>
        <dbReference type="ARBA" id="ARBA00041592"/>
    </source>
</evidence>
<keyword evidence="3" id="KW-0515">Mutator protein</keyword>
<proteinExistence type="inferred from homology"/>
<dbReference type="InterPro" id="IPR020084">
    <property type="entry name" value="NUDIX_hydrolase_CS"/>
</dbReference>
<evidence type="ECO:0000256" key="4">
    <source>
        <dbReference type="ARBA" id="ARBA00022705"/>
    </source>
</evidence>
<evidence type="ECO:0000256" key="5">
    <source>
        <dbReference type="ARBA" id="ARBA00022723"/>
    </source>
</evidence>
<keyword evidence="8" id="KW-0460">Magnesium</keyword>
<dbReference type="SUPFAM" id="SSF55811">
    <property type="entry name" value="Nudix"/>
    <property type="match status" value="1"/>
</dbReference>
<dbReference type="InterPro" id="IPR000086">
    <property type="entry name" value="NUDIX_hydrolase_dom"/>
</dbReference>
<dbReference type="EC" id="3.6.1.55" evidence="12"/>
<gene>
    <name evidence="19" type="ORF">WI372_16245</name>
</gene>
<evidence type="ECO:0000256" key="10">
    <source>
        <dbReference type="ARBA" id="ARBA00035861"/>
    </source>
</evidence>
<keyword evidence="4" id="KW-0235">DNA replication</keyword>
<dbReference type="Proteomes" id="UP001484239">
    <property type="component" value="Unassembled WGS sequence"/>
</dbReference>
<evidence type="ECO:0000256" key="17">
    <source>
        <dbReference type="RuleBase" id="RU003476"/>
    </source>
</evidence>
<comment type="cofactor">
    <cofactor evidence="1">
        <name>Mg(2+)</name>
        <dbReference type="ChEBI" id="CHEBI:18420"/>
    </cofactor>
</comment>
<evidence type="ECO:0000256" key="1">
    <source>
        <dbReference type="ARBA" id="ARBA00001946"/>
    </source>
</evidence>
<feature type="domain" description="Nudix hydrolase" evidence="18">
    <location>
        <begin position="14"/>
        <end position="137"/>
    </location>
</feature>
<evidence type="ECO:0000256" key="11">
    <source>
        <dbReference type="ARBA" id="ARBA00036904"/>
    </source>
</evidence>
<dbReference type="PRINTS" id="PR00502">
    <property type="entry name" value="NUDIXFAMILY"/>
</dbReference>
<dbReference type="EMBL" id="JBBHLI010000012">
    <property type="protein sequence ID" value="MEK9502545.1"/>
    <property type="molecule type" value="Genomic_DNA"/>
</dbReference>
<evidence type="ECO:0000256" key="8">
    <source>
        <dbReference type="ARBA" id="ARBA00022842"/>
    </source>
</evidence>
<evidence type="ECO:0000256" key="7">
    <source>
        <dbReference type="ARBA" id="ARBA00022801"/>
    </source>
</evidence>
<protein>
    <recommendedName>
        <fullName evidence="13">8-oxo-dGTP diphosphatase</fullName>
        <ecNumber evidence="12">3.6.1.55</ecNumber>
    </recommendedName>
    <alternativeName>
        <fullName evidence="16">7,8-dihydro-8-oxoguanine-triphosphatase</fullName>
    </alternativeName>
    <alternativeName>
        <fullName evidence="15">Mutator protein MutT</fullName>
    </alternativeName>
    <alternativeName>
        <fullName evidence="14">dGTP pyrophosphohydrolase</fullName>
    </alternativeName>
</protein>
<dbReference type="RefSeq" id="WP_405282602.1">
    <property type="nucleotide sequence ID" value="NZ_CP144380.1"/>
</dbReference>
<evidence type="ECO:0000256" key="12">
    <source>
        <dbReference type="ARBA" id="ARBA00038905"/>
    </source>
</evidence>
<dbReference type="Gene3D" id="3.90.79.10">
    <property type="entry name" value="Nucleoside Triphosphate Pyrophosphohydrolase"/>
    <property type="match status" value="1"/>
</dbReference>
<keyword evidence="9" id="KW-0234">DNA repair</keyword>
<dbReference type="CDD" id="cd03425">
    <property type="entry name" value="NUDIX_MutT_NudA_like"/>
    <property type="match status" value="1"/>
</dbReference>
<evidence type="ECO:0000256" key="3">
    <source>
        <dbReference type="ARBA" id="ARBA00022457"/>
    </source>
</evidence>
<comment type="caution">
    <text evidence="19">The sequence shown here is derived from an EMBL/GenBank/DDBJ whole genome shotgun (WGS) entry which is preliminary data.</text>
</comment>
<dbReference type="InterPro" id="IPR020476">
    <property type="entry name" value="Nudix_hydrolase"/>
</dbReference>
<sequence length="142" mass="15609">MTSSTPPGHTPPRSIVPVVAAVVEREGRYLVGRRPAHKRHGDLWEFPGGKLEPDESWASGASRELDEELGVVVASLGATLFERRDAGSPYVIRFVETEIRGTPRPLEHSEVGWFTLDELEAMPLAPSDAAFVRHRRARAGST</sequence>
<evidence type="ECO:0000256" key="15">
    <source>
        <dbReference type="ARBA" id="ARBA00041979"/>
    </source>
</evidence>
<dbReference type="PANTHER" id="PTHR47707">
    <property type="entry name" value="8-OXO-DGTP DIPHOSPHATASE"/>
    <property type="match status" value="1"/>
</dbReference>
<dbReference type="InterPro" id="IPR015797">
    <property type="entry name" value="NUDIX_hydrolase-like_dom_sf"/>
</dbReference>